<name>A0A0V0H740_SOLCH</name>
<reference evidence="1" key="1">
    <citation type="submission" date="2015-12" db="EMBL/GenBank/DDBJ databases">
        <title>Gene expression during late stages of embryo sac development: a critical building block for successful pollen-pistil interactions.</title>
        <authorList>
            <person name="Liu Y."/>
            <person name="Joly V."/>
            <person name="Sabar M."/>
            <person name="Matton D.P."/>
        </authorList>
    </citation>
    <scope>NUCLEOTIDE SEQUENCE</scope>
</reference>
<organism evidence="1">
    <name type="scientific">Solanum chacoense</name>
    <name type="common">Chaco potato</name>
    <dbReference type="NCBI Taxonomy" id="4108"/>
    <lineage>
        <taxon>Eukaryota</taxon>
        <taxon>Viridiplantae</taxon>
        <taxon>Streptophyta</taxon>
        <taxon>Embryophyta</taxon>
        <taxon>Tracheophyta</taxon>
        <taxon>Spermatophyta</taxon>
        <taxon>Magnoliopsida</taxon>
        <taxon>eudicotyledons</taxon>
        <taxon>Gunneridae</taxon>
        <taxon>Pentapetalae</taxon>
        <taxon>asterids</taxon>
        <taxon>lamiids</taxon>
        <taxon>Solanales</taxon>
        <taxon>Solanaceae</taxon>
        <taxon>Solanoideae</taxon>
        <taxon>Solaneae</taxon>
        <taxon>Solanum</taxon>
    </lineage>
</organism>
<dbReference type="EMBL" id="GEDG01024190">
    <property type="protein sequence ID" value="JAP16164.1"/>
    <property type="molecule type" value="Transcribed_RNA"/>
</dbReference>
<accession>A0A0V0H740</accession>
<proteinExistence type="predicted"/>
<evidence type="ECO:0000313" key="1">
    <source>
        <dbReference type="EMBL" id="JAP16164.1"/>
    </source>
</evidence>
<protein>
    <submittedName>
        <fullName evidence="1">Putative ovule protein</fullName>
    </submittedName>
</protein>
<sequence>MFQKCSMSTILCAMTKCEKKYSRFYTNIYCLVLEARVQDQMFQKSWQNARKEGRKIGTTDRIIFPIASLVRMLN</sequence>
<dbReference type="AlphaFoldDB" id="A0A0V0H740"/>